<organism evidence="1">
    <name type="scientific">marine sediment metagenome</name>
    <dbReference type="NCBI Taxonomy" id="412755"/>
    <lineage>
        <taxon>unclassified sequences</taxon>
        <taxon>metagenomes</taxon>
        <taxon>ecological metagenomes</taxon>
    </lineage>
</organism>
<comment type="caution">
    <text evidence="1">The sequence shown here is derived from an EMBL/GenBank/DDBJ whole genome shotgun (WGS) entry which is preliminary data.</text>
</comment>
<accession>A0A0F9P2Q0</accession>
<proteinExistence type="predicted"/>
<dbReference type="AlphaFoldDB" id="A0A0F9P2Q0"/>
<gene>
    <name evidence="1" type="ORF">LCGC14_0896110</name>
</gene>
<dbReference type="EMBL" id="LAZR01002891">
    <property type="protein sequence ID" value="KKN24319.1"/>
    <property type="molecule type" value="Genomic_DNA"/>
</dbReference>
<name>A0A0F9P2Q0_9ZZZZ</name>
<reference evidence="1" key="1">
    <citation type="journal article" date="2015" name="Nature">
        <title>Complex archaea that bridge the gap between prokaryotes and eukaryotes.</title>
        <authorList>
            <person name="Spang A."/>
            <person name="Saw J.H."/>
            <person name="Jorgensen S.L."/>
            <person name="Zaremba-Niedzwiedzka K."/>
            <person name="Martijn J."/>
            <person name="Lind A.E."/>
            <person name="van Eijk R."/>
            <person name="Schleper C."/>
            <person name="Guy L."/>
            <person name="Ettema T.J."/>
        </authorList>
    </citation>
    <scope>NUCLEOTIDE SEQUENCE</scope>
</reference>
<evidence type="ECO:0000313" key="1">
    <source>
        <dbReference type="EMBL" id="KKN24319.1"/>
    </source>
</evidence>
<protein>
    <submittedName>
        <fullName evidence="1">Uncharacterized protein</fullName>
    </submittedName>
</protein>
<sequence length="173" mass="19547">MSQESTCILCEKDAEKSGVQGKDGYLAECATCGKYFLGSPEIFEGSYTGMPREKRAMISAHTRELFERGEEPPEFGDSNALKEIITEYENKTLDEKLENLIWYIRKKSPQFGDSVSWDAGKDYPITYSLSPEGFTKIRDLAIEKDLLDLPARGAGLKLKEDGWKLGTELMKRE</sequence>